<evidence type="ECO:0000259" key="1">
    <source>
        <dbReference type="Pfam" id="PF12867"/>
    </source>
</evidence>
<name>A0A1F5V2A1_FRAXR</name>
<organism evidence="2 3">
    <name type="scientific">Fraserbacteria sp. (strain RBG_16_55_9)</name>
    <dbReference type="NCBI Taxonomy" id="1817864"/>
    <lineage>
        <taxon>Bacteria</taxon>
        <taxon>Candidatus Fraseribacteriota</taxon>
    </lineage>
</organism>
<comment type="caution">
    <text evidence="2">The sequence shown here is derived from an EMBL/GenBank/DDBJ whole genome shotgun (WGS) entry which is preliminary data.</text>
</comment>
<evidence type="ECO:0000313" key="3">
    <source>
        <dbReference type="Proteomes" id="UP000179157"/>
    </source>
</evidence>
<dbReference type="InterPro" id="IPR034660">
    <property type="entry name" value="DinB/YfiT-like"/>
</dbReference>
<sequence>MTTSLTPFFAGWDVHHQRIVKMIAPLTHEQLLLQSAPHMWHVSILAAHVIGARAFWFHEIMHEGPPEIAGWSGLDDFEESARPVERLVQGLNETWAMIAAVLDRCTLADLDATFERVYPTHMRIFTRQSLIMRVLTHDAHHGGEISQILGMHGVTAIDW</sequence>
<reference evidence="2 3" key="1">
    <citation type="journal article" date="2016" name="Nat. Commun.">
        <title>Thousands of microbial genomes shed light on interconnected biogeochemical processes in an aquifer system.</title>
        <authorList>
            <person name="Anantharaman K."/>
            <person name="Brown C.T."/>
            <person name="Hug L.A."/>
            <person name="Sharon I."/>
            <person name="Castelle C.J."/>
            <person name="Probst A.J."/>
            <person name="Thomas B.C."/>
            <person name="Singh A."/>
            <person name="Wilkins M.J."/>
            <person name="Karaoz U."/>
            <person name="Brodie E.L."/>
            <person name="Williams K.H."/>
            <person name="Hubbard S.S."/>
            <person name="Banfield J.F."/>
        </authorList>
    </citation>
    <scope>NUCLEOTIDE SEQUENCE [LARGE SCALE GENOMIC DNA]</scope>
    <source>
        <strain evidence="3">RBG_16_55_9</strain>
    </source>
</reference>
<accession>A0A1F5V2A1</accession>
<dbReference type="InterPro" id="IPR024775">
    <property type="entry name" value="DinB-like"/>
</dbReference>
<dbReference type="Proteomes" id="UP000179157">
    <property type="component" value="Unassembled WGS sequence"/>
</dbReference>
<gene>
    <name evidence="2" type="ORF">A2Z21_05845</name>
</gene>
<feature type="domain" description="DinB-like" evidence="1">
    <location>
        <begin position="14"/>
        <end position="145"/>
    </location>
</feature>
<dbReference type="Pfam" id="PF12867">
    <property type="entry name" value="DinB_2"/>
    <property type="match status" value="1"/>
</dbReference>
<dbReference type="EMBL" id="MFGX01000010">
    <property type="protein sequence ID" value="OGF57554.1"/>
    <property type="molecule type" value="Genomic_DNA"/>
</dbReference>
<evidence type="ECO:0000313" key="2">
    <source>
        <dbReference type="EMBL" id="OGF57554.1"/>
    </source>
</evidence>
<dbReference type="Gene3D" id="1.20.120.450">
    <property type="entry name" value="dinb family like domain"/>
    <property type="match status" value="1"/>
</dbReference>
<proteinExistence type="predicted"/>
<protein>
    <recommendedName>
        <fullName evidence="1">DinB-like domain-containing protein</fullName>
    </recommendedName>
</protein>
<dbReference type="SUPFAM" id="SSF109854">
    <property type="entry name" value="DinB/YfiT-like putative metalloenzymes"/>
    <property type="match status" value="1"/>
</dbReference>
<dbReference type="AlphaFoldDB" id="A0A1F5V2A1"/>